<sequence length="429" mass="46982">MMAKSHRSPTAAAILTTLAVVAILIAVTVPGQARTEITFWVMPNAPDEIHIPWLERKAQEFERETGVRVNFEIVGWDVAWTRISTALITGEGVDVFQAGTTWNPQFAATGGVSEIDIGAFGGASAFMAANLASTTYKGRYYGVPWFAETRALFYNREMFAAAGVQPPGTYDELLQVGQRITARYGPGRAIALAGTNAWDLIHNWAIILWAYGGDLVDVQARRATFNGPEGVAAMEYYVELLRRGLCSPACAEYNQPQADAAFISGNVAMAFMGPWNIAGIEVENPTLPYDVAEPPAGPVKRAAFSGGSNLVILRNSPNQEAARRWVQFLLRTDNLVEYTRDLTHMLPAKLEAFDDPYYNSGVWQVFKKTLGYATAYPPLGVWGDIENAIVGEFRNVLTAYVEGRLDRVGVKSFLDAAARQVDAALARER</sequence>
<evidence type="ECO:0000256" key="3">
    <source>
        <dbReference type="ARBA" id="ARBA00022729"/>
    </source>
</evidence>
<dbReference type="EMBL" id="CP141614">
    <property type="protein sequence ID" value="WRP13671.1"/>
    <property type="molecule type" value="Genomic_DNA"/>
</dbReference>
<dbReference type="Gene3D" id="3.40.190.10">
    <property type="entry name" value="Periplasmic binding protein-like II"/>
    <property type="match status" value="2"/>
</dbReference>
<name>A0ABZ1BM98_9FIRM</name>
<dbReference type="PANTHER" id="PTHR30061:SF50">
    <property type="entry name" value="MALTOSE_MALTODEXTRIN-BINDING PERIPLASMIC PROTEIN"/>
    <property type="match status" value="1"/>
</dbReference>
<dbReference type="RefSeq" id="WP_324667916.1">
    <property type="nucleotide sequence ID" value="NZ_CP141614.1"/>
</dbReference>
<accession>A0ABZ1BM98</accession>
<comment type="similarity">
    <text evidence="1">Belongs to the bacterial solute-binding protein 1 family.</text>
</comment>
<evidence type="ECO:0000256" key="1">
    <source>
        <dbReference type="ARBA" id="ARBA00008520"/>
    </source>
</evidence>
<protein>
    <submittedName>
        <fullName evidence="4">Extracellular solute-binding protein</fullName>
    </submittedName>
</protein>
<keyword evidence="2" id="KW-0813">Transport</keyword>
<evidence type="ECO:0000313" key="4">
    <source>
        <dbReference type="EMBL" id="WRP13671.1"/>
    </source>
</evidence>
<keyword evidence="3" id="KW-0732">Signal</keyword>
<dbReference type="Proteomes" id="UP001333102">
    <property type="component" value="Chromosome"/>
</dbReference>
<keyword evidence="5" id="KW-1185">Reference proteome</keyword>
<evidence type="ECO:0000256" key="2">
    <source>
        <dbReference type="ARBA" id="ARBA00022448"/>
    </source>
</evidence>
<dbReference type="InterPro" id="IPR006059">
    <property type="entry name" value="SBP"/>
</dbReference>
<organism evidence="4 5">
    <name type="scientific">Geochorda subterranea</name>
    <dbReference type="NCBI Taxonomy" id="3109564"/>
    <lineage>
        <taxon>Bacteria</taxon>
        <taxon>Bacillati</taxon>
        <taxon>Bacillota</taxon>
        <taxon>Limnochordia</taxon>
        <taxon>Limnochordales</taxon>
        <taxon>Geochordaceae</taxon>
        <taxon>Geochorda</taxon>
    </lineage>
</organism>
<dbReference type="PANTHER" id="PTHR30061">
    <property type="entry name" value="MALTOSE-BINDING PERIPLASMIC PROTEIN"/>
    <property type="match status" value="1"/>
</dbReference>
<reference evidence="5" key="1">
    <citation type="submission" date="2023-12" db="EMBL/GenBank/DDBJ databases">
        <title>Novel isolates from deep terrestrial aquifers shed light on the physiology and ecology of the class Limnochordia.</title>
        <authorList>
            <person name="Karnachuk O.V."/>
            <person name="Lukina A.P."/>
            <person name="Avakyan M.R."/>
            <person name="Kadnikov V."/>
            <person name="Begmatov S."/>
            <person name="Beletsky A.V."/>
            <person name="Mardanov A.V."/>
            <person name="Ravin N.V."/>
        </authorList>
    </citation>
    <scope>NUCLEOTIDE SEQUENCE [LARGE SCALE GENOMIC DNA]</scope>
    <source>
        <strain evidence="5">LN</strain>
    </source>
</reference>
<gene>
    <name evidence="4" type="ORF">VLY81_09465</name>
</gene>
<evidence type="ECO:0000313" key="5">
    <source>
        <dbReference type="Proteomes" id="UP001333102"/>
    </source>
</evidence>
<dbReference type="SUPFAM" id="SSF53850">
    <property type="entry name" value="Periplasmic binding protein-like II"/>
    <property type="match status" value="1"/>
</dbReference>
<dbReference type="Pfam" id="PF01547">
    <property type="entry name" value="SBP_bac_1"/>
    <property type="match status" value="1"/>
</dbReference>
<proteinExistence type="inferred from homology"/>